<proteinExistence type="predicted"/>
<organism evidence="2">
    <name type="scientific">Anguilla anguilla</name>
    <name type="common">European freshwater eel</name>
    <name type="synonym">Muraena anguilla</name>
    <dbReference type="NCBI Taxonomy" id="7936"/>
    <lineage>
        <taxon>Eukaryota</taxon>
        <taxon>Metazoa</taxon>
        <taxon>Chordata</taxon>
        <taxon>Craniata</taxon>
        <taxon>Vertebrata</taxon>
        <taxon>Euteleostomi</taxon>
        <taxon>Actinopterygii</taxon>
        <taxon>Neopterygii</taxon>
        <taxon>Teleostei</taxon>
        <taxon>Anguilliformes</taxon>
        <taxon>Anguillidae</taxon>
        <taxon>Anguilla</taxon>
    </lineage>
</organism>
<protein>
    <recommendedName>
        <fullName evidence="3">Secreted protein</fullName>
    </recommendedName>
</protein>
<keyword evidence="1" id="KW-0732">Signal</keyword>
<dbReference type="AlphaFoldDB" id="A0A0E9X6P7"/>
<reference evidence="2" key="2">
    <citation type="journal article" date="2015" name="Fish Shellfish Immunol.">
        <title>Early steps in the European eel (Anguilla anguilla)-Vibrio vulnificus interaction in the gills: Role of the RtxA13 toxin.</title>
        <authorList>
            <person name="Callol A."/>
            <person name="Pajuelo D."/>
            <person name="Ebbesson L."/>
            <person name="Teles M."/>
            <person name="MacKenzie S."/>
            <person name="Amaro C."/>
        </authorList>
    </citation>
    <scope>NUCLEOTIDE SEQUENCE</scope>
</reference>
<name>A0A0E9X6P7_ANGAN</name>
<accession>A0A0E9X6P7</accession>
<evidence type="ECO:0000256" key="1">
    <source>
        <dbReference type="SAM" id="SignalP"/>
    </source>
</evidence>
<evidence type="ECO:0008006" key="3">
    <source>
        <dbReference type="Google" id="ProtNLM"/>
    </source>
</evidence>
<reference evidence="2" key="1">
    <citation type="submission" date="2014-11" db="EMBL/GenBank/DDBJ databases">
        <authorList>
            <person name="Amaro Gonzalez C."/>
        </authorList>
    </citation>
    <scope>NUCLEOTIDE SEQUENCE</scope>
</reference>
<sequence>MGFICLNLFLFRLLVCTVKVEKIHKFIQIQYIYIYIYDTFHLDFLCFSNPGWSLYKMPPSCVVLSWRSQEIMVSPTNRSQSSKD</sequence>
<dbReference type="EMBL" id="GBXM01011032">
    <property type="protein sequence ID" value="JAH97545.1"/>
    <property type="molecule type" value="Transcribed_RNA"/>
</dbReference>
<feature type="chain" id="PRO_5002434842" description="Secreted protein" evidence="1">
    <location>
        <begin position="21"/>
        <end position="84"/>
    </location>
</feature>
<evidence type="ECO:0000313" key="2">
    <source>
        <dbReference type="EMBL" id="JAH97545.1"/>
    </source>
</evidence>
<feature type="signal peptide" evidence="1">
    <location>
        <begin position="1"/>
        <end position="20"/>
    </location>
</feature>